<evidence type="ECO:0000256" key="1">
    <source>
        <dbReference type="ARBA" id="ARBA00004141"/>
    </source>
</evidence>
<accession>A0A1H9LIK2</accession>
<organism evidence="6 7">
    <name type="scientific">Pedobacter rhizosphaerae</name>
    <dbReference type="NCBI Taxonomy" id="390241"/>
    <lineage>
        <taxon>Bacteria</taxon>
        <taxon>Pseudomonadati</taxon>
        <taxon>Bacteroidota</taxon>
        <taxon>Sphingobacteriia</taxon>
        <taxon>Sphingobacteriales</taxon>
        <taxon>Sphingobacteriaceae</taxon>
        <taxon>Pedobacter</taxon>
    </lineage>
</organism>
<evidence type="ECO:0000256" key="4">
    <source>
        <dbReference type="ARBA" id="ARBA00023136"/>
    </source>
</evidence>
<reference evidence="7" key="1">
    <citation type="submission" date="2016-10" db="EMBL/GenBank/DDBJ databases">
        <authorList>
            <person name="Varghese N."/>
            <person name="Submissions S."/>
        </authorList>
    </citation>
    <scope>NUCLEOTIDE SEQUENCE [LARGE SCALE GENOMIC DNA]</scope>
    <source>
        <strain evidence="7">DSM 18610</strain>
    </source>
</reference>
<feature type="transmembrane region" description="Helical" evidence="5">
    <location>
        <begin position="36"/>
        <end position="59"/>
    </location>
</feature>
<evidence type="ECO:0000256" key="5">
    <source>
        <dbReference type="SAM" id="Phobius"/>
    </source>
</evidence>
<sequence length="110" mass="12055">MSNKTMAILAYVTIIGWVVAYLQYKKSSDRNPLVNYHLGQSLGLIILTFILGIVISIVVSIVPSLYFLSLILSVLSLVFLLLGVVAANNEVIKPLPIVGKLFEGKFNFVS</sequence>
<dbReference type="OrthoDB" id="6400719at2"/>
<evidence type="ECO:0000313" key="7">
    <source>
        <dbReference type="Proteomes" id="UP000199572"/>
    </source>
</evidence>
<dbReference type="Pfam" id="PF09685">
    <property type="entry name" value="MamF_MmsF"/>
    <property type="match status" value="1"/>
</dbReference>
<dbReference type="STRING" id="390241.SAMN04488023_104166"/>
<evidence type="ECO:0000313" key="6">
    <source>
        <dbReference type="EMBL" id="SER11341.1"/>
    </source>
</evidence>
<feature type="transmembrane region" description="Helical" evidence="5">
    <location>
        <begin position="65"/>
        <end position="87"/>
    </location>
</feature>
<name>A0A1H9LIK2_9SPHI</name>
<dbReference type="RefSeq" id="WP_090881977.1">
    <property type="nucleotide sequence ID" value="NZ_FOGG01000004.1"/>
</dbReference>
<keyword evidence="4 5" id="KW-0472">Membrane</keyword>
<evidence type="ECO:0000256" key="3">
    <source>
        <dbReference type="ARBA" id="ARBA00022989"/>
    </source>
</evidence>
<keyword evidence="2 5" id="KW-0812">Transmembrane</keyword>
<dbReference type="Proteomes" id="UP000199572">
    <property type="component" value="Unassembled WGS sequence"/>
</dbReference>
<comment type="subcellular location">
    <subcellularLocation>
        <location evidence="1">Membrane</location>
        <topology evidence="1">Multi-pass membrane protein</topology>
    </subcellularLocation>
</comment>
<keyword evidence="7" id="KW-1185">Reference proteome</keyword>
<evidence type="ECO:0008006" key="8">
    <source>
        <dbReference type="Google" id="ProtNLM"/>
    </source>
</evidence>
<keyword evidence="3 5" id="KW-1133">Transmembrane helix</keyword>
<evidence type="ECO:0000256" key="2">
    <source>
        <dbReference type="ARBA" id="ARBA00022692"/>
    </source>
</evidence>
<dbReference type="EMBL" id="FOGG01000004">
    <property type="protein sequence ID" value="SER11341.1"/>
    <property type="molecule type" value="Genomic_DNA"/>
</dbReference>
<dbReference type="AlphaFoldDB" id="A0A1H9LIK2"/>
<proteinExistence type="predicted"/>
<feature type="transmembrane region" description="Helical" evidence="5">
    <location>
        <begin position="6"/>
        <end position="24"/>
    </location>
</feature>
<gene>
    <name evidence="6" type="ORF">SAMN04488023_104166</name>
</gene>
<dbReference type="InterPro" id="IPR019109">
    <property type="entry name" value="MamF_MmsF"/>
</dbReference>
<protein>
    <recommendedName>
        <fullName evidence="8">Import component protein</fullName>
    </recommendedName>
</protein>